<dbReference type="Proteomes" id="UP000075816">
    <property type="component" value="Unassembled WGS sequence"/>
</dbReference>
<gene>
    <name evidence="2" type="ORF">A2J07_05125</name>
</gene>
<evidence type="ECO:0000313" key="2">
    <source>
        <dbReference type="EMBL" id="KYL04689.1"/>
    </source>
</evidence>
<sequence length="61" mass="7132">MGKIILYIFFGIFDIVGLIVCEYFKKKSDIFEVPWTVFQIGIVIIFIGNTCVLFDLLLNYF</sequence>
<reference evidence="2 3" key="1">
    <citation type="submission" date="2016-03" db="EMBL/GenBank/DDBJ databases">
        <title>Comparative genomics of human isolates of Fusobacterium necrophorum.</title>
        <authorList>
            <person name="Jensen A."/>
            <person name="Bank S."/>
            <person name="Andersen P.S."/>
            <person name="Kristensen L.H."/>
            <person name="Prag J."/>
        </authorList>
    </citation>
    <scope>NUCLEOTIDE SEQUENCE [LARGE SCALE GENOMIC DNA]</scope>
    <source>
        <strain evidence="2 3">LS_1264</strain>
    </source>
</reference>
<evidence type="ECO:0000256" key="1">
    <source>
        <dbReference type="SAM" id="Phobius"/>
    </source>
</evidence>
<keyword evidence="1" id="KW-0812">Transmembrane</keyword>
<dbReference type="AlphaFoldDB" id="A0A162IY81"/>
<accession>A0A162IY81</accession>
<evidence type="ECO:0000313" key="3">
    <source>
        <dbReference type="Proteomes" id="UP000075816"/>
    </source>
</evidence>
<keyword evidence="1" id="KW-1133">Transmembrane helix</keyword>
<proteinExistence type="predicted"/>
<dbReference type="EMBL" id="LVEA01000031">
    <property type="protein sequence ID" value="KYL04689.1"/>
    <property type="molecule type" value="Genomic_DNA"/>
</dbReference>
<organism evidence="2 3">
    <name type="scientific">Fusobacterium necrophorum subsp. funduliforme</name>
    <dbReference type="NCBI Taxonomy" id="143387"/>
    <lineage>
        <taxon>Bacteria</taxon>
        <taxon>Fusobacteriati</taxon>
        <taxon>Fusobacteriota</taxon>
        <taxon>Fusobacteriia</taxon>
        <taxon>Fusobacteriales</taxon>
        <taxon>Fusobacteriaceae</taxon>
        <taxon>Fusobacterium</taxon>
    </lineage>
</organism>
<name>A0A162IY81_9FUSO</name>
<protein>
    <submittedName>
        <fullName evidence="2">Uncharacterized protein</fullName>
    </submittedName>
</protein>
<comment type="caution">
    <text evidence="2">The sequence shown here is derived from an EMBL/GenBank/DDBJ whole genome shotgun (WGS) entry which is preliminary data.</text>
</comment>
<feature type="transmembrane region" description="Helical" evidence="1">
    <location>
        <begin position="36"/>
        <end position="58"/>
    </location>
</feature>
<keyword evidence="1" id="KW-0472">Membrane</keyword>
<feature type="transmembrane region" description="Helical" evidence="1">
    <location>
        <begin position="6"/>
        <end position="24"/>
    </location>
</feature>